<comment type="caution">
    <text evidence="9">Lacks conserved residue(s) required for the propagation of feature annotation.</text>
</comment>
<dbReference type="HAMAP" id="MF_00161">
    <property type="entry name" value="LspA"/>
    <property type="match status" value="1"/>
</dbReference>
<organism evidence="12 13">
    <name type="scientific">Parvularcula bermudensis (strain ATCC BAA-594 / HTCC2503 / KCTC 12087)</name>
    <dbReference type="NCBI Taxonomy" id="314260"/>
    <lineage>
        <taxon>Bacteria</taxon>
        <taxon>Pseudomonadati</taxon>
        <taxon>Pseudomonadota</taxon>
        <taxon>Alphaproteobacteria</taxon>
        <taxon>Parvularculales</taxon>
        <taxon>Parvularculaceae</taxon>
        <taxon>Parvularcula</taxon>
    </lineage>
</organism>
<dbReference type="EMBL" id="CP002156">
    <property type="protein sequence ID" value="ADM08618.1"/>
    <property type="molecule type" value="Genomic_DNA"/>
</dbReference>
<dbReference type="KEGG" id="pbr:PB2503_02707"/>
<keyword evidence="9" id="KW-0997">Cell inner membrane</keyword>
<keyword evidence="13" id="KW-1185">Reference proteome</keyword>
<feature type="transmembrane region" description="Helical" evidence="9">
    <location>
        <begin position="115"/>
        <end position="132"/>
    </location>
</feature>
<feature type="transmembrane region" description="Helical" evidence="9">
    <location>
        <begin position="91"/>
        <end position="109"/>
    </location>
</feature>
<dbReference type="RefSeq" id="WP_013299592.1">
    <property type="nucleotide sequence ID" value="NC_014414.1"/>
</dbReference>
<dbReference type="AlphaFoldDB" id="E0TCM9"/>
<evidence type="ECO:0000256" key="8">
    <source>
        <dbReference type="ARBA" id="ARBA00023136"/>
    </source>
</evidence>
<name>E0TCM9_PARBH</name>
<evidence type="ECO:0000256" key="2">
    <source>
        <dbReference type="ARBA" id="ARBA00022475"/>
    </source>
</evidence>
<keyword evidence="3 9" id="KW-0645">Protease</keyword>
<dbReference type="NCBIfam" id="TIGR00077">
    <property type="entry name" value="lspA"/>
    <property type="match status" value="1"/>
</dbReference>
<dbReference type="UniPathway" id="UPA00665"/>
<evidence type="ECO:0000256" key="6">
    <source>
        <dbReference type="ARBA" id="ARBA00022801"/>
    </source>
</evidence>
<evidence type="ECO:0000256" key="7">
    <source>
        <dbReference type="ARBA" id="ARBA00022989"/>
    </source>
</evidence>
<reference evidence="13" key="1">
    <citation type="submission" date="2010-08" db="EMBL/GenBank/DDBJ databases">
        <title>Genome sequence of Parvularcula bermudensis HTCC2503.</title>
        <authorList>
            <person name="Kang D.-M."/>
            <person name="Oh H.-M."/>
            <person name="Cho J.-C."/>
        </authorList>
    </citation>
    <scope>NUCLEOTIDE SEQUENCE [LARGE SCALE GENOMIC DNA]</scope>
    <source>
        <strain evidence="13">ATCC BAA-594 / HTCC2503 / KCTC 12087</strain>
    </source>
</reference>
<dbReference type="HOGENOM" id="CLU_083252_4_3_5"/>
<keyword evidence="8 9" id="KW-0472">Membrane</keyword>
<evidence type="ECO:0000256" key="9">
    <source>
        <dbReference type="HAMAP-Rule" id="MF_00161"/>
    </source>
</evidence>
<keyword evidence="12" id="KW-0449">Lipoprotein</keyword>
<comment type="function">
    <text evidence="9">This protein specifically catalyzes the removal of signal peptides from prolipoproteins.</text>
</comment>
<feature type="active site" evidence="9">
    <location>
        <position position="142"/>
    </location>
</feature>
<keyword evidence="7 9" id="KW-1133">Transmembrane helix</keyword>
<comment type="catalytic activity">
    <reaction evidence="9">
        <text>Release of signal peptides from bacterial membrane prolipoproteins. Hydrolyzes -Xaa-Yaa-Zaa-|-(S,diacylglyceryl)Cys-, in which Xaa is hydrophobic (preferably Leu), and Yaa (Ala or Ser) and Zaa (Gly or Ala) have small, neutral side chains.</text>
        <dbReference type="EC" id="3.4.23.36"/>
    </reaction>
</comment>
<feature type="transmembrane region" description="Helical" evidence="9">
    <location>
        <begin position="20"/>
        <end position="40"/>
    </location>
</feature>
<evidence type="ECO:0000256" key="5">
    <source>
        <dbReference type="ARBA" id="ARBA00022750"/>
    </source>
</evidence>
<protein>
    <recommendedName>
        <fullName evidence="9">Lipoprotein signal peptidase</fullName>
        <ecNumber evidence="9">3.4.23.36</ecNumber>
    </recommendedName>
    <alternativeName>
        <fullName evidence="9">Prolipoprotein signal peptidase</fullName>
    </alternativeName>
    <alternativeName>
        <fullName evidence="9">Signal peptidase II</fullName>
        <shortName evidence="9">SPase II</shortName>
    </alternativeName>
</protein>
<dbReference type="PANTHER" id="PTHR33695:SF1">
    <property type="entry name" value="LIPOPROTEIN SIGNAL PEPTIDASE"/>
    <property type="match status" value="1"/>
</dbReference>
<evidence type="ECO:0000256" key="3">
    <source>
        <dbReference type="ARBA" id="ARBA00022670"/>
    </source>
</evidence>
<evidence type="ECO:0000313" key="13">
    <source>
        <dbReference type="Proteomes" id="UP000001302"/>
    </source>
</evidence>
<comment type="pathway">
    <text evidence="9">Protein modification; lipoprotein biosynthesis (signal peptide cleavage).</text>
</comment>
<feature type="active site" evidence="9">
    <location>
        <position position="159"/>
    </location>
</feature>
<dbReference type="GO" id="GO:0006508">
    <property type="term" value="P:proteolysis"/>
    <property type="evidence" value="ECO:0007669"/>
    <property type="project" value="UniProtKB-KW"/>
</dbReference>
<dbReference type="eggNOG" id="COG0597">
    <property type="taxonomic scope" value="Bacteria"/>
</dbReference>
<sequence>MSPLRRRGLGMTAIKEWLTAARGNPVFALTCGVAAVTILLDQMTKMAILHLIDLPGRRFGHLDLTPFFDLTYVENRGVSFGFFAGGMTSRILLTVLALGVAAGFVHWAGRLDRRIAALGAGLIVGGAVGNAIDRTFYGYVVDFLDFSAIGFPWKFNIADTSINLGVAALAYDAFFIVPNRDRTAAPNPTERKVQTGFPGEDHLPKQPDDDHAQTAEDR</sequence>
<comment type="subcellular location">
    <subcellularLocation>
        <location evidence="9">Cell inner membrane</location>
        <topology evidence="9">Multi-pass membrane protein</topology>
    </subcellularLocation>
</comment>
<evidence type="ECO:0000256" key="10">
    <source>
        <dbReference type="RuleBase" id="RU004181"/>
    </source>
</evidence>
<keyword evidence="5 9" id="KW-0064">Aspartyl protease</keyword>
<comment type="similarity">
    <text evidence="1 9 10">Belongs to the peptidase A8 family.</text>
</comment>
<keyword evidence="6 9" id="KW-0378">Hydrolase</keyword>
<evidence type="ECO:0000256" key="1">
    <source>
        <dbReference type="ARBA" id="ARBA00006139"/>
    </source>
</evidence>
<evidence type="ECO:0000256" key="4">
    <source>
        <dbReference type="ARBA" id="ARBA00022692"/>
    </source>
</evidence>
<reference evidence="12 13" key="2">
    <citation type="journal article" date="2011" name="J. Bacteriol.">
        <title>Complete genome sequence of strain HTCC2503T of Parvularcula bermudensis, the type species of the order "Parvularculales" in the class Alphaproteobacteria.</title>
        <authorList>
            <person name="Oh H.M."/>
            <person name="Kang I."/>
            <person name="Vergin K.L."/>
            <person name="Kang D."/>
            <person name="Rhee K.H."/>
            <person name="Giovannoni S.J."/>
            <person name="Cho J.C."/>
        </authorList>
    </citation>
    <scope>NUCLEOTIDE SEQUENCE [LARGE SCALE GENOMIC DNA]</scope>
    <source>
        <strain evidence="13">ATCC BAA-594 / HTCC2503 / KCTC 12087</strain>
    </source>
</reference>
<keyword evidence="2 9" id="KW-1003">Cell membrane</keyword>
<evidence type="ECO:0000313" key="12">
    <source>
        <dbReference type="EMBL" id="ADM08618.1"/>
    </source>
</evidence>
<dbReference type="Proteomes" id="UP000001302">
    <property type="component" value="Chromosome"/>
</dbReference>
<dbReference type="EC" id="3.4.23.36" evidence="9"/>
<dbReference type="GO" id="GO:0005886">
    <property type="term" value="C:plasma membrane"/>
    <property type="evidence" value="ECO:0007669"/>
    <property type="project" value="UniProtKB-SubCell"/>
</dbReference>
<dbReference type="STRING" id="314260.PB2503_02707"/>
<dbReference type="InterPro" id="IPR001872">
    <property type="entry name" value="Peptidase_A8"/>
</dbReference>
<dbReference type="GO" id="GO:0004190">
    <property type="term" value="F:aspartic-type endopeptidase activity"/>
    <property type="evidence" value="ECO:0007669"/>
    <property type="project" value="UniProtKB-UniRule"/>
</dbReference>
<feature type="region of interest" description="Disordered" evidence="11">
    <location>
        <begin position="183"/>
        <end position="218"/>
    </location>
</feature>
<evidence type="ECO:0000256" key="11">
    <source>
        <dbReference type="SAM" id="MobiDB-lite"/>
    </source>
</evidence>
<dbReference type="PRINTS" id="PR00781">
    <property type="entry name" value="LIPOSIGPTASE"/>
</dbReference>
<accession>E0TCM9</accession>
<dbReference type="PANTHER" id="PTHR33695">
    <property type="entry name" value="LIPOPROTEIN SIGNAL PEPTIDASE"/>
    <property type="match status" value="1"/>
</dbReference>
<keyword evidence="4 9" id="KW-0812">Transmembrane</keyword>
<gene>
    <name evidence="9" type="primary">lspA</name>
    <name evidence="12" type="ordered locus">PB2503_02707</name>
</gene>
<proteinExistence type="inferred from homology"/>
<dbReference type="Pfam" id="PF01252">
    <property type="entry name" value="Peptidase_A8"/>
    <property type="match status" value="1"/>
</dbReference>